<name>A0A1W1X0G9_9CLOT</name>
<dbReference type="InterPro" id="IPR024975">
    <property type="entry name" value="NOV_C"/>
</dbReference>
<evidence type="ECO:0000256" key="1">
    <source>
        <dbReference type="SAM" id="MobiDB-lite"/>
    </source>
</evidence>
<dbReference type="Proteomes" id="UP000192468">
    <property type="component" value="Unassembled WGS sequence"/>
</dbReference>
<protein>
    <recommendedName>
        <fullName evidence="2">Protein NO VEIN C-terminal domain-containing protein</fullName>
    </recommendedName>
</protein>
<feature type="domain" description="Protein NO VEIN C-terminal" evidence="2">
    <location>
        <begin position="264"/>
        <end position="361"/>
    </location>
</feature>
<dbReference type="STRING" id="1121291.SAMN02745134_00275"/>
<evidence type="ECO:0000313" key="4">
    <source>
        <dbReference type="Proteomes" id="UP000192468"/>
    </source>
</evidence>
<reference evidence="3 4" key="1">
    <citation type="submission" date="2017-04" db="EMBL/GenBank/DDBJ databases">
        <authorList>
            <person name="Afonso C.L."/>
            <person name="Miller P.J."/>
            <person name="Scott M.A."/>
            <person name="Spackman E."/>
            <person name="Goraichik I."/>
            <person name="Dimitrov K.M."/>
            <person name="Suarez D.L."/>
            <person name="Swayne D.E."/>
        </authorList>
    </citation>
    <scope>NUCLEOTIDE SEQUENCE [LARGE SCALE GENOMIC DNA]</scope>
    <source>
        <strain evidence="3 4">DSM 12555</strain>
    </source>
</reference>
<evidence type="ECO:0000313" key="3">
    <source>
        <dbReference type="EMBL" id="SMC17270.1"/>
    </source>
</evidence>
<organism evidence="3 4">
    <name type="scientific">Clostridium acidisoli DSM 12555</name>
    <dbReference type="NCBI Taxonomy" id="1121291"/>
    <lineage>
        <taxon>Bacteria</taxon>
        <taxon>Bacillati</taxon>
        <taxon>Bacillota</taxon>
        <taxon>Clostridia</taxon>
        <taxon>Eubacteriales</taxon>
        <taxon>Clostridiaceae</taxon>
        <taxon>Clostridium</taxon>
    </lineage>
</organism>
<dbReference type="RefSeq" id="WP_084113477.1">
    <property type="nucleotide sequence ID" value="NZ_FWXH01000002.1"/>
</dbReference>
<dbReference type="EMBL" id="FWXH01000002">
    <property type="protein sequence ID" value="SMC17270.1"/>
    <property type="molecule type" value="Genomic_DNA"/>
</dbReference>
<sequence>MVSENLNIFIKYNEENKDFPNVHTMAEHIKVTLEKGEFCWGHFTKTKFSRNKTGLWKMRTSILDEQFEKKIITFVFFYSRNSKELYVGKLEGYYDREYPDINPDIKELIPKYYHSRIGKIKKGIEGQMRSYAFVRVSNLKKIDFNDTQYIYNYKGTVDTIGEEKVLECKGMASLLYVNLDENFYNDIKKKVMNVNNLQNDLNNLESSEDKDNQFNIGSLNTGELIPESMKIKRNAAKGNNLDKKSTKRNYDEENKKNGKLGEAGELLVINAEKKRLLKKGRKDLIKDIVHVSKDIGDKAGYDILSFDVDDKGNKIEKYIEVKTTEYGINTPFMIEESEVNFSRINSDKYYLYRVYNYNKKTGDADSYIVKGNIDKKLELSNKTYIAYFKNEN</sequence>
<evidence type="ECO:0000259" key="2">
    <source>
        <dbReference type="Pfam" id="PF13020"/>
    </source>
</evidence>
<accession>A0A1W1X0G9</accession>
<dbReference type="Pfam" id="PF13020">
    <property type="entry name" value="NOV_C"/>
    <property type="match status" value="1"/>
</dbReference>
<feature type="region of interest" description="Disordered" evidence="1">
    <location>
        <begin position="235"/>
        <end position="256"/>
    </location>
</feature>
<keyword evidence="4" id="KW-1185">Reference proteome</keyword>
<gene>
    <name evidence="3" type="ORF">SAMN02745134_00275</name>
</gene>
<feature type="compositionally biased region" description="Basic and acidic residues" evidence="1">
    <location>
        <begin position="240"/>
        <end position="256"/>
    </location>
</feature>
<proteinExistence type="predicted"/>
<dbReference type="OrthoDB" id="9781481at2"/>
<dbReference type="AlphaFoldDB" id="A0A1W1X0G9"/>